<evidence type="ECO:0000313" key="2">
    <source>
        <dbReference type="EMBL" id="MBO9201392.1"/>
    </source>
</evidence>
<gene>
    <name evidence="2" type="ORF">J7I42_14015</name>
</gene>
<dbReference type="Proteomes" id="UP000677244">
    <property type="component" value="Unassembled WGS sequence"/>
</dbReference>
<feature type="chain" id="PRO_5045048992" description="PE-PGRS family protein" evidence="1">
    <location>
        <begin position="26"/>
        <end position="298"/>
    </location>
</feature>
<dbReference type="EMBL" id="JAGHKO010000002">
    <property type="protein sequence ID" value="MBO9201392.1"/>
    <property type="molecule type" value="Genomic_DNA"/>
</dbReference>
<name>A0ABS3YTZ8_9BACT</name>
<accession>A0ABS3YTZ8</accession>
<evidence type="ECO:0008006" key="4">
    <source>
        <dbReference type="Google" id="ProtNLM"/>
    </source>
</evidence>
<feature type="signal peptide" evidence="1">
    <location>
        <begin position="1"/>
        <end position="25"/>
    </location>
</feature>
<sequence>MLIQNRNALLHYTSAFLFLMTALTACNQNHDNGSTGFVASPQEFLVSDVTLNEASGIADSKANPGYLWVEQDSGNPPDLTLLQHNGTVLKSIHLANVQNRDWEDLVLSAGPTPGKQYLYIAETGDNLLVHTDYAIYRLEEPAASTDTVQIIDKIAFFYPDGSHNAEAILVDPDTKDIYIITKTDLHSKLFKLAYPYSTIKMNEVKEVGSLPYNYAVSAAISPTGKEIVVKTYQDIYYYPRTAGESIVQTLSKKPVNLPYQVEPQGEAIVFDNSDSGYYTISEKALASSVKLYFYKRKV</sequence>
<keyword evidence="3" id="KW-1185">Reference proteome</keyword>
<evidence type="ECO:0000256" key="1">
    <source>
        <dbReference type="SAM" id="SignalP"/>
    </source>
</evidence>
<protein>
    <recommendedName>
        <fullName evidence="4">PE-PGRS family protein</fullName>
    </recommendedName>
</protein>
<comment type="caution">
    <text evidence="2">The sequence shown here is derived from an EMBL/GenBank/DDBJ whole genome shotgun (WGS) entry which is preliminary data.</text>
</comment>
<dbReference type="SUPFAM" id="SSF63829">
    <property type="entry name" value="Calcium-dependent phosphotriesterase"/>
    <property type="match status" value="1"/>
</dbReference>
<evidence type="ECO:0000313" key="3">
    <source>
        <dbReference type="Proteomes" id="UP000677244"/>
    </source>
</evidence>
<dbReference type="RefSeq" id="WP_209139441.1">
    <property type="nucleotide sequence ID" value="NZ_JAGHKO010000002.1"/>
</dbReference>
<reference evidence="2 3" key="1">
    <citation type="submission" date="2021-03" db="EMBL/GenBank/DDBJ databases">
        <title>Assistant Professor.</title>
        <authorList>
            <person name="Huq M.A."/>
        </authorList>
    </citation>
    <scope>NUCLEOTIDE SEQUENCE [LARGE SCALE GENOMIC DNA]</scope>
    <source>
        <strain evidence="2 3">MAH-29</strain>
    </source>
</reference>
<proteinExistence type="predicted"/>
<organism evidence="2 3">
    <name type="scientific">Niastella soli</name>
    <dbReference type="NCBI Taxonomy" id="2821487"/>
    <lineage>
        <taxon>Bacteria</taxon>
        <taxon>Pseudomonadati</taxon>
        <taxon>Bacteroidota</taxon>
        <taxon>Chitinophagia</taxon>
        <taxon>Chitinophagales</taxon>
        <taxon>Chitinophagaceae</taxon>
        <taxon>Niastella</taxon>
    </lineage>
</organism>
<keyword evidence="1" id="KW-0732">Signal</keyword>
<dbReference type="PROSITE" id="PS51257">
    <property type="entry name" value="PROKAR_LIPOPROTEIN"/>
    <property type="match status" value="1"/>
</dbReference>